<organism evidence="1 2">
    <name type="scientific">Cetobacterium somerae ATCC BAA-474</name>
    <dbReference type="NCBI Taxonomy" id="1319815"/>
    <lineage>
        <taxon>Bacteria</taxon>
        <taxon>Fusobacteriati</taxon>
        <taxon>Fusobacteriota</taxon>
        <taxon>Fusobacteriia</taxon>
        <taxon>Fusobacteriales</taxon>
        <taxon>Fusobacteriaceae</taxon>
        <taxon>Cetobacterium</taxon>
    </lineage>
</organism>
<protein>
    <recommendedName>
        <fullName evidence="3">Protein kinase domain-containing protein</fullName>
    </recommendedName>
</protein>
<proteinExistence type="predicted"/>
<evidence type="ECO:0008006" key="3">
    <source>
        <dbReference type="Google" id="ProtNLM"/>
    </source>
</evidence>
<dbReference type="SUPFAM" id="SSF56112">
    <property type="entry name" value="Protein kinase-like (PK-like)"/>
    <property type="match status" value="1"/>
</dbReference>
<dbReference type="eggNOG" id="COG3642">
    <property type="taxonomic scope" value="Bacteria"/>
</dbReference>
<comment type="caution">
    <text evidence="1">The sequence shown here is derived from an EMBL/GenBank/DDBJ whole genome shotgun (WGS) entry which is preliminary data.</text>
</comment>
<sequence>MNFEKELLKIDIKLLPKVSKISIDGRNYYLKKNIDKKLLRKKLLFFIQKVVSKILFFRILSPTVNIKNNSNHEAIKLVNLKKYDLNVPEVFFSCSNFFILEDCGERLKDFLKKPEIYNKIDYLKKAISSIANLHNLGFAHGGSQIRNFTIDNDNIFMIDFEEIIPEEYISDIQIRDVLIFLISLSNLEIEDEDYHALLKEYDKVSNNRFIYKKILNIVSRVKFLTKFYKTGFSKYLGKDIHDFIKLIYILNYN</sequence>
<dbReference type="EMBL" id="AXZF01000182">
    <property type="protein sequence ID" value="ERT64229.1"/>
    <property type="molecule type" value="Genomic_DNA"/>
</dbReference>
<reference evidence="1 2" key="1">
    <citation type="submission" date="2013-08" db="EMBL/GenBank/DDBJ databases">
        <authorList>
            <person name="Weinstock G."/>
            <person name="Sodergren E."/>
            <person name="Wylie T."/>
            <person name="Fulton L."/>
            <person name="Fulton R."/>
            <person name="Fronick C."/>
            <person name="O'Laughlin M."/>
            <person name="Godfrey J."/>
            <person name="Miner T."/>
            <person name="Herter B."/>
            <person name="Appelbaum E."/>
            <person name="Cordes M."/>
            <person name="Lek S."/>
            <person name="Wollam A."/>
            <person name="Pepin K.H."/>
            <person name="Palsikar V.B."/>
            <person name="Mitreva M."/>
            <person name="Wilson R.K."/>
        </authorList>
    </citation>
    <scope>NUCLEOTIDE SEQUENCE [LARGE SCALE GENOMIC DNA]</scope>
    <source>
        <strain evidence="1 2">ATCC BAA-474</strain>
    </source>
</reference>
<dbReference type="STRING" id="1319815.HMPREF0202_02846"/>
<keyword evidence="2" id="KW-1185">Reference proteome</keyword>
<evidence type="ECO:0000313" key="1">
    <source>
        <dbReference type="EMBL" id="ERT64229.1"/>
    </source>
</evidence>
<dbReference type="InterPro" id="IPR011009">
    <property type="entry name" value="Kinase-like_dom_sf"/>
</dbReference>
<dbReference type="Gene3D" id="1.10.510.10">
    <property type="entry name" value="Transferase(Phosphotransferase) domain 1"/>
    <property type="match status" value="1"/>
</dbReference>
<accession>U7UZA3</accession>
<name>U7UZA3_9FUSO</name>
<gene>
    <name evidence="1" type="ORF">HMPREF0202_02846</name>
</gene>
<dbReference type="AlphaFoldDB" id="U7UZA3"/>
<dbReference type="Proteomes" id="UP000017081">
    <property type="component" value="Unassembled WGS sequence"/>
</dbReference>
<evidence type="ECO:0000313" key="2">
    <source>
        <dbReference type="Proteomes" id="UP000017081"/>
    </source>
</evidence>
<dbReference type="RefSeq" id="WP_023052371.1">
    <property type="nucleotide sequence ID" value="NZ_CP173070.2"/>
</dbReference>
<dbReference type="HOGENOM" id="CLU_1097910_0_0_0"/>